<reference evidence="2" key="3">
    <citation type="journal article" date="2017" name="Nature">
        <title>Genome sequence of the progenitor of the wheat D genome Aegilops tauschii.</title>
        <authorList>
            <person name="Luo M.C."/>
            <person name="Gu Y.Q."/>
            <person name="Puiu D."/>
            <person name="Wang H."/>
            <person name="Twardziok S.O."/>
            <person name="Deal K.R."/>
            <person name="Huo N."/>
            <person name="Zhu T."/>
            <person name="Wang L."/>
            <person name="Wang Y."/>
            <person name="McGuire P.E."/>
            <person name="Liu S."/>
            <person name="Long H."/>
            <person name="Ramasamy R.K."/>
            <person name="Rodriguez J.C."/>
            <person name="Van S.L."/>
            <person name="Yuan L."/>
            <person name="Wang Z."/>
            <person name="Xia Z."/>
            <person name="Xiao L."/>
            <person name="Anderson O.D."/>
            <person name="Ouyang S."/>
            <person name="Liang Y."/>
            <person name="Zimin A.V."/>
            <person name="Pertea G."/>
            <person name="Qi P."/>
            <person name="Bennetzen J.L."/>
            <person name="Dai X."/>
            <person name="Dawson M.W."/>
            <person name="Muller H.G."/>
            <person name="Kugler K."/>
            <person name="Rivarola-Duarte L."/>
            <person name="Spannagl M."/>
            <person name="Mayer K.F.X."/>
            <person name="Lu F.H."/>
            <person name="Bevan M.W."/>
            <person name="Leroy P."/>
            <person name="Li P."/>
            <person name="You F.M."/>
            <person name="Sun Q."/>
            <person name="Liu Z."/>
            <person name="Lyons E."/>
            <person name="Wicker T."/>
            <person name="Salzberg S.L."/>
            <person name="Devos K.M."/>
            <person name="Dvorak J."/>
        </authorList>
    </citation>
    <scope>NUCLEOTIDE SEQUENCE [LARGE SCALE GENOMIC DNA]</scope>
    <source>
        <strain evidence="2">cv. AL8/78</strain>
    </source>
</reference>
<dbReference type="PROSITE" id="PS50011">
    <property type="entry name" value="PROTEIN_KINASE_DOM"/>
    <property type="match status" value="1"/>
</dbReference>
<dbReference type="InterPro" id="IPR008271">
    <property type="entry name" value="Ser/Thr_kinase_AS"/>
</dbReference>
<reference evidence="3" key="1">
    <citation type="journal article" date="2014" name="Science">
        <title>Ancient hybridizations among the ancestral genomes of bread wheat.</title>
        <authorList>
            <consortium name="International Wheat Genome Sequencing Consortium,"/>
            <person name="Marcussen T."/>
            <person name="Sandve S.R."/>
            <person name="Heier L."/>
            <person name="Spannagl M."/>
            <person name="Pfeifer M."/>
            <person name="Jakobsen K.S."/>
            <person name="Wulff B.B."/>
            <person name="Steuernagel B."/>
            <person name="Mayer K.F."/>
            <person name="Olsen O.A."/>
        </authorList>
    </citation>
    <scope>NUCLEOTIDE SEQUENCE [LARGE SCALE GENOMIC DNA]</scope>
    <source>
        <strain evidence="3">cv. AL8/78</strain>
    </source>
</reference>
<dbReference type="Gramene" id="AET4Gv20531700.12">
    <property type="protein sequence ID" value="AET4Gv20531700.12"/>
    <property type="gene ID" value="AET4Gv20531700"/>
</dbReference>
<dbReference type="FunFam" id="1.10.510.10:FF:000095">
    <property type="entry name" value="protein STRUBBELIG-RECEPTOR FAMILY 8"/>
    <property type="match status" value="1"/>
</dbReference>
<dbReference type="InterPro" id="IPR050823">
    <property type="entry name" value="Plant_Ser_Thr_Prot_Kinase"/>
</dbReference>
<evidence type="ECO:0000313" key="3">
    <source>
        <dbReference type="Proteomes" id="UP000015105"/>
    </source>
</evidence>
<proteinExistence type="predicted"/>
<sequence length="183" mass="20252">MKVALEAARGLAFLHSDEAKVIYRDFKTSNVLLDSEYNAKLSDFGLAKDGPSGDKSHVSTRVMGTQGYAAPEYLATGHLTTKSDVYTYGVVLLELLTGQRALDKNRPPGQHNLVEWARPYINSKRRVIHVLDPRLGSQYSLPAAQKAAALAMQCLSMDARCRPDMDQVVTALEKLPEVKKTYK</sequence>
<dbReference type="GO" id="GO:0005524">
    <property type="term" value="F:ATP binding"/>
    <property type="evidence" value="ECO:0007669"/>
    <property type="project" value="InterPro"/>
</dbReference>
<evidence type="ECO:0000313" key="2">
    <source>
        <dbReference type="EnsemblPlants" id="AET4Gv20531700.12"/>
    </source>
</evidence>
<reference evidence="2" key="4">
    <citation type="submission" date="2019-03" db="UniProtKB">
        <authorList>
            <consortium name="EnsemblPlants"/>
        </authorList>
    </citation>
    <scope>IDENTIFICATION</scope>
</reference>
<dbReference type="GO" id="GO:0004672">
    <property type="term" value="F:protein kinase activity"/>
    <property type="evidence" value="ECO:0007669"/>
    <property type="project" value="InterPro"/>
</dbReference>
<evidence type="ECO:0000259" key="1">
    <source>
        <dbReference type="PROSITE" id="PS50011"/>
    </source>
</evidence>
<dbReference type="InterPro" id="IPR000719">
    <property type="entry name" value="Prot_kinase_dom"/>
</dbReference>
<feature type="domain" description="Protein kinase" evidence="1">
    <location>
        <begin position="1"/>
        <end position="175"/>
    </location>
</feature>
<dbReference type="Pfam" id="PF00069">
    <property type="entry name" value="Pkinase"/>
    <property type="match status" value="1"/>
</dbReference>
<accession>A0A453IDU5</accession>
<reference evidence="2" key="5">
    <citation type="journal article" date="2021" name="G3 (Bethesda)">
        <title>Aegilops tauschii genome assembly Aet v5.0 features greater sequence contiguity and improved annotation.</title>
        <authorList>
            <person name="Wang L."/>
            <person name="Zhu T."/>
            <person name="Rodriguez J.C."/>
            <person name="Deal K.R."/>
            <person name="Dubcovsky J."/>
            <person name="McGuire P.E."/>
            <person name="Lux T."/>
            <person name="Spannagl M."/>
            <person name="Mayer K.F.X."/>
            <person name="Baldrich P."/>
            <person name="Meyers B.C."/>
            <person name="Huo N."/>
            <person name="Gu Y.Q."/>
            <person name="Zhou H."/>
            <person name="Devos K.M."/>
            <person name="Bennetzen J.L."/>
            <person name="Unver T."/>
            <person name="Budak H."/>
            <person name="Gulick P.J."/>
            <person name="Galiba G."/>
            <person name="Kalapos B."/>
            <person name="Nelson D.R."/>
            <person name="Li P."/>
            <person name="You F.M."/>
            <person name="Luo M.C."/>
            <person name="Dvorak J."/>
        </authorList>
    </citation>
    <scope>NUCLEOTIDE SEQUENCE [LARGE SCALE GENOMIC DNA]</scope>
    <source>
        <strain evidence="2">cv. AL8/78</strain>
    </source>
</reference>
<organism evidence="2 3">
    <name type="scientific">Aegilops tauschii subsp. strangulata</name>
    <name type="common">Goatgrass</name>
    <dbReference type="NCBI Taxonomy" id="200361"/>
    <lineage>
        <taxon>Eukaryota</taxon>
        <taxon>Viridiplantae</taxon>
        <taxon>Streptophyta</taxon>
        <taxon>Embryophyta</taxon>
        <taxon>Tracheophyta</taxon>
        <taxon>Spermatophyta</taxon>
        <taxon>Magnoliopsida</taxon>
        <taxon>Liliopsida</taxon>
        <taxon>Poales</taxon>
        <taxon>Poaceae</taxon>
        <taxon>BOP clade</taxon>
        <taxon>Pooideae</taxon>
        <taxon>Triticodae</taxon>
        <taxon>Triticeae</taxon>
        <taxon>Triticinae</taxon>
        <taxon>Aegilops</taxon>
    </lineage>
</organism>
<dbReference type="Proteomes" id="UP000015105">
    <property type="component" value="Chromosome 4D"/>
</dbReference>
<dbReference type="InterPro" id="IPR011009">
    <property type="entry name" value="Kinase-like_dom_sf"/>
</dbReference>
<name>A0A453IDU5_AEGTS</name>
<dbReference type="Gene3D" id="1.10.510.10">
    <property type="entry name" value="Transferase(Phosphotransferase) domain 1"/>
    <property type="match status" value="1"/>
</dbReference>
<dbReference type="PROSITE" id="PS00108">
    <property type="entry name" value="PROTEIN_KINASE_ST"/>
    <property type="match status" value="1"/>
</dbReference>
<dbReference type="EnsemblPlants" id="AET4Gv20531700.12">
    <property type="protein sequence ID" value="AET4Gv20531700.12"/>
    <property type="gene ID" value="AET4Gv20531700"/>
</dbReference>
<dbReference type="SUPFAM" id="SSF56112">
    <property type="entry name" value="Protein kinase-like (PK-like)"/>
    <property type="match status" value="1"/>
</dbReference>
<dbReference type="PANTHER" id="PTHR45621">
    <property type="entry name" value="OS01G0588500 PROTEIN-RELATED"/>
    <property type="match status" value="1"/>
</dbReference>
<protein>
    <recommendedName>
        <fullName evidence="1">Protein kinase domain-containing protein</fullName>
    </recommendedName>
</protein>
<reference evidence="3" key="2">
    <citation type="journal article" date="2017" name="Nat. Plants">
        <title>The Aegilops tauschii genome reveals multiple impacts of transposons.</title>
        <authorList>
            <person name="Zhao G."/>
            <person name="Zou C."/>
            <person name="Li K."/>
            <person name="Wang K."/>
            <person name="Li T."/>
            <person name="Gao L."/>
            <person name="Zhang X."/>
            <person name="Wang H."/>
            <person name="Yang Z."/>
            <person name="Liu X."/>
            <person name="Jiang W."/>
            <person name="Mao L."/>
            <person name="Kong X."/>
            <person name="Jiao Y."/>
            <person name="Jia J."/>
        </authorList>
    </citation>
    <scope>NUCLEOTIDE SEQUENCE [LARGE SCALE GENOMIC DNA]</scope>
    <source>
        <strain evidence="3">cv. AL8/78</strain>
    </source>
</reference>
<dbReference type="AlphaFoldDB" id="A0A453IDU5"/>
<keyword evidence="3" id="KW-1185">Reference proteome</keyword>